<feature type="compositionally biased region" description="Low complexity" evidence="1">
    <location>
        <begin position="1"/>
        <end position="14"/>
    </location>
</feature>
<dbReference type="RefSeq" id="WP_190221391.1">
    <property type="nucleotide sequence ID" value="NZ_BNBS01000001.1"/>
</dbReference>
<feature type="region of interest" description="Disordered" evidence="1">
    <location>
        <begin position="1"/>
        <end position="24"/>
    </location>
</feature>
<proteinExistence type="predicted"/>
<reference evidence="2" key="1">
    <citation type="submission" date="2024-05" db="EMBL/GenBank/DDBJ databases">
        <title>Whole genome shotgun sequence of Streptomyces hydrogenans NBRC 13475.</title>
        <authorList>
            <person name="Komaki H."/>
            <person name="Tamura T."/>
        </authorList>
    </citation>
    <scope>NUCLEOTIDE SEQUENCE</scope>
    <source>
        <strain evidence="2">NBRC 13475</strain>
    </source>
</reference>
<protein>
    <submittedName>
        <fullName evidence="2">Uncharacterized protein</fullName>
    </submittedName>
</protein>
<comment type="caution">
    <text evidence="2">The sequence shown here is derived from an EMBL/GenBank/DDBJ whole genome shotgun (WGS) entry which is preliminary data.</text>
</comment>
<dbReference type="Proteomes" id="UP001052739">
    <property type="component" value="Unassembled WGS sequence"/>
</dbReference>
<accession>A0ABQ3PJD8</accession>
<gene>
    <name evidence="2" type="ORF">Shyd_65110</name>
</gene>
<name>A0ABQ3PJD8_9ACTN</name>
<feature type="compositionally biased region" description="Pro residues" evidence="1">
    <location>
        <begin position="187"/>
        <end position="207"/>
    </location>
</feature>
<evidence type="ECO:0000256" key="1">
    <source>
        <dbReference type="SAM" id="MobiDB-lite"/>
    </source>
</evidence>
<evidence type="ECO:0000313" key="3">
    <source>
        <dbReference type="Proteomes" id="UP001052739"/>
    </source>
</evidence>
<feature type="region of interest" description="Disordered" evidence="1">
    <location>
        <begin position="140"/>
        <end position="215"/>
    </location>
</feature>
<feature type="compositionally biased region" description="Low complexity" evidence="1">
    <location>
        <begin position="172"/>
        <end position="184"/>
    </location>
</feature>
<organism evidence="2 3">
    <name type="scientific">Streptomyces hydrogenans</name>
    <dbReference type="NCBI Taxonomy" id="1873719"/>
    <lineage>
        <taxon>Bacteria</taxon>
        <taxon>Bacillati</taxon>
        <taxon>Actinomycetota</taxon>
        <taxon>Actinomycetes</taxon>
        <taxon>Kitasatosporales</taxon>
        <taxon>Streptomycetaceae</taxon>
        <taxon>Streptomyces</taxon>
    </lineage>
</organism>
<keyword evidence="3" id="KW-1185">Reference proteome</keyword>
<sequence>MTYPPQQQFSQPSSGGSGGDTFNAADHRGALLLVYPKQYQPEVSTKNGPSSAADVDVIVVDRPGPDGKPLSFIGARLFGNLANSVRNDIGGQVLGRLDQISTQGGRTPWVLNQFTDQDAAMAGPVHQQYVQGLFKPAANPMQSTSPAPGVGAAPAQWQGQPSAPATPPGAPPQQQWQPQGAPLPVQMQPPPPAPAPAAPAAPAPPAPGGAQVDPQLAQFLAAHGVNAAAVPDNGTAVMIGKAFPDFAQAFPQYQ</sequence>
<evidence type="ECO:0000313" key="2">
    <source>
        <dbReference type="EMBL" id="GHI25140.1"/>
    </source>
</evidence>
<dbReference type="EMBL" id="BNDW01000068">
    <property type="protein sequence ID" value="GHI25140.1"/>
    <property type="molecule type" value="Genomic_DNA"/>
</dbReference>